<dbReference type="Gene3D" id="3.40.50.300">
    <property type="entry name" value="P-loop containing nucleotide triphosphate hydrolases"/>
    <property type="match status" value="1"/>
</dbReference>
<dbReference type="Pfam" id="PF01636">
    <property type="entry name" value="APH"/>
    <property type="match status" value="1"/>
</dbReference>
<dbReference type="InterPro" id="IPR002575">
    <property type="entry name" value="Aminoglycoside_PTrfase"/>
</dbReference>
<feature type="domain" description="Aminoglycoside phosphotransferase" evidence="1">
    <location>
        <begin position="130"/>
        <end position="276"/>
    </location>
</feature>
<dbReference type="PANTHER" id="PTHR43883">
    <property type="entry name" value="SLR0207 PROTEIN"/>
    <property type="match status" value="1"/>
</dbReference>
<dbReference type="InterPro" id="IPR052732">
    <property type="entry name" value="Cell-binding_unc_protein"/>
</dbReference>
<reference evidence="2" key="1">
    <citation type="submission" date="2024-06" db="EMBL/GenBank/DDBJ databases">
        <title>A Novel Isolate, Dehalogenimonas sp. Strain 4OHTPN, Dechlorinates Aromatic 4 Hydroxy chlorothalonil by a Novel Reductive Dehalogenase.</title>
        <authorList>
            <person name="Liu G."/>
        </authorList>
    </citation>
    <scope>NUCLEOTIDE SEQUENCE</scope>
    <source>
        <strain evidence="2">4OHTPN</strain>
    </source>
</reference>
<sequence length="528" mass="59132">MSRLPEVIAALLNPAYYPEDAPAEVKLVQTQMSFVLLTGKHAYKIRKPVNLGYVDYTTLEKRRLFSEKEVVLNRRMCPDAYLGVVPVTNQGGQISLGGSGEVVDYAVKMRQLPEAGMMDRRLRDWTLDAAMIEAVAGKVAAFHAAADTGGEIDKFGSLDSIRRNIDENFEQTRPYIGRALSQKQFDRLRTFFASFLEGQAGVFARRVTEGRIRDCHGDLHAAHICFTDSGICIFDCIEFNDRFRYGDTASEVAFLAMDLDRAGRADLRQAFVFEYLKRSGDIGLCHLLRFYQSYRAHVRAKVACFKLDDPFVPAAEKAVELDKARGYFDLAVSYTRHKPRLFITSGVTGCGKSAVAAELARRQGLWYISSDITRKKLAGLPLTEPAGDAVGRGLYSSEMTEKTYASMLAEAESALAMWHGVIMDATFLRRADRDKAAALAAKHHAEYVVLDCQLPEDELKKRLERRQTEVAVSDGTWEVYLSQKTKMEPVTEIPESVNRVIINGLRPVAENVRQIIDYLPDAPDLIKD</sequence>
<evidence type="ECO:0000313" key="2">
    <source>
        <dbReference type="EMBL" id="XCH33710.1"/>
    </source>
</evidence>
<proteinExistence type="predicted"/>
<dbReference type="InterPro" id="IPR027417">
    <property type="entry name" value="P-loop_NTPase"/>
</dbReference>
<dbReference type="Pfam" id="PF13671">
    <property type="entry name" value="AAA_33"/>
    <property type="match status" value="1"/>
</dbReference>
<dbReference type="AlphaFoldDB" id="A0AAU8GAB1"/>
<dbReference type="Gene3D" id="3.90.1200.10">
    <property type="match status" value="1"/>
</dbReference>
<dbReference type="EMBL" id="CP159307">
    <property type="protein sequence ID" value="XCH33710.1"/>
    <property type="molecule type" value="Genomic_DNA"/>
</dbReference>
<protein>
    <submittedName>
        <fullName evidence="2">AAA family ATPase</fullName>
    </submittedName>
</protein>
<dbReference type="RefSeq" id="WP_353714920.1">
    <property type="nucleotide sequence ID" value="NZ_CP159307.1"/>
</dbReference>
<organism evidence="2">
    <name type="scientific">Dehalogenimonas sp. 4OHTPN</name>
    <dbReference type="NCBI Taxonomy" id="3166643"/>
    <lineage>
        <taxon>Bacteria</taxon>
        <taxon>Bacillati</taxon>
        <taxon>Chloroflexota</taxon>
        <taxon>Dehalococcoidia</taxon>
        <taxon>Dehalococcoidales</taxon>
        <taxon>Dehalococcoidaceae</taxon>
        <taxon>Dehalogenimonas</taxon>
    </lineage>
</organism>
<dbReference type="InterPro" id="IPR011009">
    <property type="entry name" value="Kinase-like_dom_sf"/>
</dbReference>
<accession>A0AAU8GAB1</accession>
<dbReference type="PANTHER" id="PTHR43883:SF1">
    <property type="entry name" value="GLUCONOKINASE"/>
    <property type="match status" value="1"/>
</dbReference>
<gene>
    <name evidence="2" type="ORF">ABV300_02210</name>
</gene>
<evidence type="ECO:0000259" key="1">
    <source>
        <dbReference type="Pfam" id="PF01636"/>
    </source>
</evidence>
<dbReference type="SUPFAM" id="SSF52540">
    <property type="entry name" value="P-loop containing nucleoside triphosphate hydrolases"/>
    <property type="match status" value="1"/>
</dbReference>
<name>A0AAU8GAB1_9CHLR</name>
<dbReference type="SUPFAM" id="SSF56112">
    <property type="entry name" value="Protein kinase-like (PK-like)"/>
    <property type="match status" value="1"/>
</dbReference>